<evidence type="ECO:0000259" key="1">
    <source>
        <dbReference type="PROSITE" id="PS51186"/>
    </source>
</evidence>
<organism evidence="2 3">
    <name type="scientific">Nonomuraea deserti</name>
    <dbReference type="NCBI Taxonomy" id="1848322"/>
    <lineage>
        <taxon>Bacteria</taxon>
        <taxon>Bacillati</taxon>
        <taxon>Actinomycetota</taxon>
        <taxon>Actinomycetes</taxon>
        <taxon>Streptosporangiales</taxon>
        <taxon>Streptosporangiaceae</taxon>
        <taxon>Nonomuraea</taxon>
    </lineage>
</organism>
<dbReference type="RefSeq" id="WP_132597326.1">
    <property type="nucleotide sequence ID" value="NZ_SMKO01000063.1"/>
</dbReference>
<dbReference type="PANTHER" id="PTHR43441:SF2">
    <property type="entry name" value="FAMILY ACETYLTRANSFERASE, PUTATIVE (AFU_ORTHOLOGUE AFUA_7G00850)-RELATED"/>
    <property type="match status" value="1"/>
</dbReference>
<reference evidence="2 3" key="1">
    <citation type="submission" date="2019-03" db="EMBL/GenBank/DDBJ databases">
        <title>Draft genome sequences of novel Actinobacteria.</title>
        <authorList>
            <person name="Sahin N."/>
            <person name="Ay H."/>
            <person name="Saygin H."/>
        </authorList>
    </citation>
    <scope>NUCLEOTIDE SEQUENCE [LARGE SCALE GENOMIC DNA]</scope>
    <source>
        <strain evidence="2 3">KC310</strain>
    </source>
</reference>
<dbReference type="Pfam" id="PF13302">
    <property type="entry name" value="Acetyltransf_3"/>
    <property type="match status" value="1"/>
</dbReference>
<dbReference type="AlphaFoldDB" id="A0A4R4VCS5"/>
<dbReference type="InterPro" id="IPR000182">
    <property type="entry name" value="GNAT_dom"/>
</dbReference>
<dbReference type="PANTHER" id="PTHR43441">
    <property type="entry name" value="RIBOSOMAL-PROTEIN-SERINE ACETYLTRANSFERASE"/>
    <property type="match status" value="1"/>
</dbReference>
<dbReference type="Proteomes" id="UP000295258">
    <property type="component" value="Unassembled WGS sequence"/>
</dbReference>
<evidence type="ECO:0000313" key="3">
    <source>
        <dbReference type="Proteomes" id="UP000295258"/>
    </source>
</evidence>
<dbReference type="GO" id="GO:0008999">
    <property type="term" value="F:protein-N-terminal-alanine acetyltransferase activity"/>
    <property type="evidence" value="ECO:0007669"/>
    <property type="project" value="TreeGrafter"/>
</dbReference>
<dbReference type="InterPro" id="IPR016181">
    <property type="entry name" value="Acyl_CoA_acyltransferase"/>
</dbReference>
<evidence type="ECO:0000313" key="2">
    <source>
        <dbReference type="EMBL" id="TDD02591.1"/>
    </source>
</evidence>
<keyword evidence="3" id="KW-1185">Reference proteome</keyword>
<accession>A0A4R4VCS5</accession>
<keyword evidence="2" id="KW-0808">Transferase</keyword>
<feature type="domain" description="N-acetyltransferase" evidence="1">
    <location>
        <begin position="3"/>
        <end position="162"/>
    </location>
</feature>
<proteinExistence type="predicted"/>
<gene>
    <name evidence="2" type="ORF">E1292_23200</name>
</gene>
<dbReference type="Gene3D" id="3.40.630.30">
    <property type="match status" value="1"/>
</dbReference>
<dbReference type="EMBL" id="SMKO01000063">
    <property type="protein sequence ID" value="TDD02591.1"/>
    <property type="molecule type" value="Genomic_DNA"/>
</dbReference>
<sequence>MRIEFSPFSSGDVDPLADFLTGNDWPFHAGTQDAETVRRRAADGLYWNDESRTFWVLADGERAGLVRLQDLADDTPIFDLRICEARRGQGLGTAAVAWLTPYIFTEFPHVMRIEATTRQDNHAMRAILRRSGYAKEAHYRDAWPSRDGGTLHDSVGYAVLRRDWLSGTVTLPGWHDEPATRPSGERPS</sequence>
<protein>
    <submittedName>
        <fullName evidence="2">N-acetyltransferase</fullName>
    </submittedName>
</protein>
<dbReference type="GO" id="GO:0005737">
    <property type="term" value="C:cytoplasm"/>
    <property type="evidence" value="ECO:0007669"/>
    <property type="project" value="TreeGrafter"/>
</dbReference>
<name>A0A4R4VCS5_9ACTN</name>
<dbReference type="SUPFAM" id="SSF55729">
    <property type="entry name" value="Acyl-CoA N-acyltransferases (Nat)"/>
    <property type="match status" value="1"/>
</dbReference>
<dbReference type="PROSITE" id="PS51186">
    <property type="entry name" value="GNAT"/>
    <property type="match status" value="1"/>
</dbReference>
<comment type="caution">
    <text evidence="2">The sequence shown here is derived from an EMBL/GenBank/DDBJ whole genome shotgun (WGS) entry which is preliminary data.</text>
</comment>
<dbReference type="GO" id="GO:1990189">
    <property type="term" value="F:protein N-terminal-serine acetyltransferase activity"/>
    <property type="evidence" value="ECO:0007669"/>
    <property type="project" value="TreeGrafter"/>
</dbReference>
<dbReference type="InterPro" id="IPR051908">
    <property type="entry name" value="Ribosomal_N-acetyltransferase"/>
</dbReference>